<dbReference type="PANTHER" id="PTHR12400:SF51">
    <property type="entry name" value="INOSITOL POLYPHOSPHATE MULTIKINASE"/>
    <property type="match status" value="1"/>
</dbReference>
<dbReference type="Pfam" id="PF03770">
    <property type="entry name" value="IPK"/>
    <property type="match status" value="1"/>
</dbReference>
<keyword evidence="2 8" id="KW-0808">Transferase</keyword>
<dbReference type="EC" id="2.7.-.-" evidence="8"/>
<reference evidence="9" key="2">
    <citation type="submission" date="2015-06" db="UniProtKB">
        <authorList>
            <consortium name="EnsemblProtists"/>
        </authorList>
    </citation>
    <scope>IDENTIFICATION</scope>
    <source>
        <strain evidence="9">Emoy2</strain>
    </source>
</reference>
<evidence type="ECO:0000256" key="1">
    <source>
        <dbReference type="ARBA" id="ARBA00007374"/>
    </source>
</evidence>
<organism evidence="9 10">
    <name type="scientific">Hyaloperonospora arabidopsidis (strain Emoy2)</name>
    <name type="common">Downy mildew agent</name>
    <name type="synonym">Peronospora arabidopsidis</name>
    <dbReference type="NCBI Taxonomy" id="559515"/>
    <lineage>
        <taxon>Eukaryota</taxon>
        <taxon>Sar</taxon>
        <taxon>Stramenopiles</taxon>
        <taxon>Oomycota</taxon>
        <taxon>Peronosporomycetes</taxon>
        <taxon>Peronosporales</taxon>
        <taxon>Peronosporaceae</taxon>
        <taxon>Hyaloperonospora</taxon>
    </lineage>
</organism>
<dbReference type="eggNOG" id="KOG1620">
    <property type="taxonomic scope" value="Eukaryota"/>
</dbReference>
<dbReference type="STRING" id="559515.M4BAL2"/>
<dbReference type="PANTHER" id="PTHR12400">
    <property type="entry name" value="INOSITOL POLYPHOSPHATE KINASE"/>
    <property type="match status" value="1"/>
</dbReference>
<comment type="similarity">
    <text evidence="1 8">Belongs to the inositol phosphokinase (IPK) family.</text>
</comment>
<keyword evidence="3" id="KW-0547">Nucleotide-binding</keyword>
<dbReference type="GO" id="GO:0005524">
    <property type="term" value="F:ATP binding"/>
    <property type="evidence" value="ECO:0007669"/>
    <property type="project" value="UniProtKB-KW"/>
</dbReference>
<dbReference type="GO" id="GO:0005737">
    <property type="term" value="C:cytoplasm"/>
    <property type="evidence" value="ECO:0007669"/>
    <property type="project" value="TreeGrafter"/>
</dbReference>
<name>M4BAL2_HYAAE</name>
<evidence type="ECO:0000313" key="10">
    <source>
        <dbReference type="Proteomes" id="UP000011713"/>
    </source>
</evidence>
<keyword evidence="10" id="KW-1185">Reference proteome</keyword>
<evidence type="ECO:0000313" key="9">
    <source>
        <dbReference type="EnsemblProtists" id="HpaP803322"/>
    </source>
</evidence>
<sequence length="294" mass="33671">MRSQKCVDKSIRSSLMATSFAHQVGGHTTAKTSLKARNGEILKPYQSKQRGERERDFYERVFRSEKELPEFGALRRFLPMYYGSTVIPEAGDGKKEDSCTKYLVLEDLTWGRQWPCIMDIKMGTRSYEEGASAEKVAHEKSKFSLQETAGLRIQGIKVYNLEENNYVVLDKYFGRSITSMDGITRALGRFFPLEDKTKTVKLLEAYLQRLDQLKTWFDEQQTTEFIASSFLFLYNGEELRQEDKSVSEAYAADIRLIDFAHVSHPVPPKLDEGLRTGIATLIPCFQALLRESQA</sequence>
<evidence type="ECO:0000256" key="5">
    <source>
        <dbReference type="ARBA" id="ARBA00022840"/>
    </source>
</evidence>
<dbReference type="GO" id="GO:0047326">
    <property type="term" value="F:inositol-1,3,4,6-tetrakisphosphate 5-kinase activity"/>
    <property type="evidence" value="ECO:0007669"/>
    <property type="project" value="RHEA"/>
</dbReference>
<evidence type="ECO:0000256" key="7">
    <source>
        <dbReference type="ARBA" id="ARBA00036525"/>
    </source>
</evidence>
<keyword evidence="4 8" id="KW-0418">Kinase</keyword>
<evidence type="ECO:0000256" key="2">
    <source>
        <dbReference type="ARBA" id="ARBA00022679"/>
    </source>
</evidence>
<dbReference type="Proteomes" id="UP000011713">
    <property type="component" value="Unassembled WGS sequence"/>
</dbReference>
<dbReference type="EnsemblProtists" id="HpaT803322">
    <property type="protein sequence ID" value="HpaP803322"/>
    <property type="gene ID" value="HpaG803322"/>
</dbReference>
<evidence type="ECO:0000256" key="8">
    <source>
        <dbReference type="RuleBase" id="RU363090"/>
    </source>
</evidence>
<evidence type="ECO:0000256" key="3">
    <source>
        <dbReference type="ARBA" id="ARBA00022741"/>
    </source>
</evidence>
<reference evidence="10" key="1">
    <citation type="journal article" date="2010" name="Science">
        <title>Signatures of adaptation to obligate biotrophy in the Hyaloperonospora arabidopsidis genome.</title>
        <authorList>
            <person name="Baxter L."/>
            <person name="Tripathy S."/>
            <person name="Ishaque N."/>
            <person name="Boot N."/>
            <person name="Cabral A."/>
            <person name="Kemen E."/>
            <person name="Thines M."/>
            <person name="Ah-Fong A."/>
            <person name="Anderson R."/>
            <person name="Badejoko W."/>
            <person name="Bittner-Eddy P."/>
            <person name="Boore J.L."/>
            <person name="Chibucos M.C."/>
            <person name="Coates M."/>
            <person name="Dehal P."/>
            <person name="Delehaunty K."/>
            <person name="Dong S."/>
            <person name="Downton P."/>
            <person name="Dumas B."/>
            <person name="Fabro G."/>
            <person name="Fronick C."/>
            <person name="Fuerstenberg S.I."/>
            <person name="Fulton L."/>
            <person name="Gaulin E."/>
            <person name="Govers F."/>
            <person name="Hughes L."/>
            <person name="Humphray S."/>
            <person name="Jiang R.H."/>
            <person name="Judelson H."/>
            <person name="Kamoun S."/>
            <person name="Kyung K."/>
            <person name="Meijer H."/>
            <person name="Minx P."/>
            <person name="Morris P."/>
            <person name="Nelson J."/>
            <person name="Phuntumart V."/>
            <person name="Qutob D."/>
            <person name="Rehmany A."/>
            <person name="Rougon-Cardoso A."/>
            <person name="Ryden P."/>
            <person name="Torto-Alalibo T."/>
            <person name="Studholme D."/>
            <person name="Wang Y."/>
            <person name="Win J."/>
            <person name="Wood J."/>
            <person name="Clifton S.W."/>
            <person name="Rogers J."/>
            <person name="Van den Ackerveken G."/>
            <person name="Jones J.D."/>
            <person name="McDowell J.M."/>
            <person name="Beynon J."/>
            <person name="Tyler B.M."/>
        </authorList>
    </citation>
    <scope>NUCLEOTIDE SEQUENCE [LARGE SCALE GENOMIC DNA]</scope>
    <source>
        <strain evidence="10">Emoy2</strain>
    </source>
</reference>
<comment type="catalytic activity">
    <reaction evidence="6">
        <text>1D-myo-inositol 1,4,5-trisphosphate + 2 ATP = 1D-myo-inositol 1,3,4,5,6-pentakisphosphate + 2 ADP + 2 H(+)</text>
        <dbReference type="Rhea" id="RHEA:32359"/>
        <dbReference type="ChEBI" id="CHEBI:15378"/>
        <dbReference type="ChEBI" id="CHEBI:30616"/>
        <dbReference type="ChEBI" id="CHEBI:57733"/>
        <dbReference type="ChEBI" id="CHEBI:203600"/>
        <dbReference type="ChEBI" id="CHEBI:456216"/>
        <dbReference type="EC" id="2.7.1.151"/>
    </reaction>
</comment>
<dbReference type="GO" id="GO:0032958">
    <property type="term" value="P:inositol phosphate biosynthetic process"/>
    <property type="evidence" value="ECO:0007669"/>
    <property type="project" value="InterPro"/>
</dbReference>
<dbReference type="VEuPathDB" id="FungiDB:HpaG803322"/>
<dbReference type="Gene3D" id="3.30.470.160">
    <property type="entry name" value="Inositol polyphosphate kinase"/>
    <property type="match status" value="1"/>
</dbReference>
<dbReference type="AlphaFoldDB" id="M4BAL2"/>
<dbReference type="OMA" id="DCAFAAT"/>
<dbReference type="GO" id="GO:0005634">
    <property type="term" value="C:nucleus"/>
    <property type="evidence" value="ECO:0007669"/>
    <property type="project" value="TreeGrafter"/>
</dbReference>
<dbReference type="EMBL" id="JH598070">
    <property type="status" value="NOT_ANNOTATED_CDS"/>
    <property type="molecule type" value="Genomic_DNA"/>
</dbReference>
<accession>M4BAL2</accession>
<evidence type="ECO:0000256" key="6">
    <source>
        <dbReference type="ARBA" id="ARBA00036164"/>
    </source>
</evidence>
<dbReference type="HOGENOM" id="CLU_042569_1_1_1"/>
<dbReference type="InterPro" id="IPR005522">
    <property type="entry name" value="IPK"/>
</dbReference>
<evidence type="ECO:0000256" key="4">
    <source>
        <dbReference type="ARBA" id="ARBA00022777"/>
    </source>
</evidence>
<proteinExistence type="inferred from homology"/>
<comment type="catalytic activity">
    <reaction evidence="7">
        <text>1D-myo-inositol 1,3,4,6-tetrakisphosphate + ATP = 1D-myo-inositol 1,3,4,5,6-pentakisphosphate + ADP + H(+)</text>
        <dbReference type="Rhea" id="RHEA:12717"/>
        <dbReference type="ChEBI" id="CHEBI:15378"/>
        <dbReference type="ChEBI" id="CHEBI:30616"/>
        <dbReference type="ChEBI" id="CHEBI:57660"/>
        <dbReference type="ChEBI" id="CHEBI:57733"/>
        <dbReference type="ChEBI" id="CHEBI:456216"/>
        <dbReference type="EC" id="2.7.1.140"/>
    </reaction>
</comment>
<dbReference type="InParanoid" id="M4BAL2"/>
<dbReference type="GO" id="GO:0008440">
    <property type="term" value="F:inositol-1,4,5-trisphosphate 3-kinase activity"/>
    <property type="evidence" value="ECO:0007669"/>
    <property type="project" value="TreeGrafter"/>
</dbReference>
<keyword evidence="5" id="KW-0067">ATP-binding</keyword>
<protein>
    <recommendedName>
        <fullName evidence="8">Kinase</fullName>
        <ecNumber evidence="8">2.7.-.-</ecNumber>
    </recommendedName>
</protein>
<dbReference type="InterPro" id="IPR038286">
    <property type="entry name" value="IPK_sf"/>
</dbReference>
<dbReference type="SUPFAM" id="SSF56104">
    <property type="entry name" value="SAICAR synthase-like"/>
    <property type="match status" value="1"/>
</dbReference>